<accession>A0A926S5X8</accession>
<gene>
    <name evidence="1" type="ORF">HK439_06330</name>
</gene>
<comment type="caution">
    <text evidence="1">The sequence shown here is derived from an EMBL/GenBank/DDBJ whole genome shotgun (WGS) entry which is preliminary data.</text>
</comment>
<sequence length="142" mass="15907">MLAEKPPFPDQLLDERHRLIALPHLIGQLLLLIQDRHEVCSAMGSDEACRSAALLLEFMDEPADHRRRPGQLRNGFGFGGGRIPVNKIGRREIGKPEHWQERNECNPGSNFKVKQESPHVGLGKVLKIGSDRAIYVNTLTIA</sequence>
<name>A0A926S5X8_9HYPH</name>
<dbReference type="Proteomes" id="UP000598467">
    <property type="component" value="Unassembled WGS sequence"/>
</dbReference>
<dbReference type="AlphaFoldDB" id="A0A926S5X8"/>
<protein>
    <submittedName>
        <fullName evidence="1">Uncharacterized protein</fullName>
    </submittedName>
</protein>
<reference evidence="1" key="1">
    <citation type="submission" date="2020-05" db="EMBL/GenBank/DDBJ databases">
        <title>Identification of trans-AT polyketide cluster in two marine bacteria, producers of a novel glutaramide-containing polyketide sesbanimide D and analogs.</title>
        <authorList>
            <person name="Kacar D."/>
            <person name="Rodriguez P."/>
            <person name="Canedo L."/>
            <person name="Gonzalez E."/>
            <person name="Galan B."/>
            <person name="De La Calle F."/>
            <person name="Garcia J.L."/>
        </authorList>
    </citation>
    <scope>NUCLEOTIDE SEQUENCE</scope>
    <source>
        <strain evidence="1">PHM038</strain>
    </source>
</reference>
<organism evidence="1 2">
    <name type="scientific">Roseibium aggregatum</name>
    <dbReference type="NCBI Taxonomy" id="187304"/>
    <lineage>
        <taxon>Bacteria</taxon>
        <taxon>Pseudomonadati</taxon>
        <taxon>Pseudomonadota</taxon>
        <taxon>Alphaproteobacteria</taxon>
        <taxon>Hyphomicrobiales</taxon>
        <taxon>Stappiaceae</taxon>
        <taxon>Roseibium</taxon>
    </lineage>
</organism>
<proteinExistence type="predicted"/>
<dbReference type="EMBL" id="JABFCZ010000006">
    <property type="protein sequence ID" value="MBD1545872.1"/>
    <property type="molecule type" value="Genomic_DNA"/>
</dbReference>
<evidence type="ECO:0000313" key="1">
    <source>
        <dbReference type="EMBL" id="MBD1545872.1"/>
    </source>
</evidence>
<evidence type="ECO:0000313" key="2">
    <source>
        <dbReference type="Proteomes" id="UP000598467"/>
    </source>
</evidence>